<organism evidence="1 2">
    <name type="scientific">Devosia aurantiaca</name>
    <dbReference type="NCBI Taxonomy" id="2714858"/>
    <lineage>
        <taxon>Bacteria</taxon>
        <taxon>Pseudomonadati</taxon>
        <taxon>Pseudomonadota</taxon>
        <taxon>Alphaproteobacteria</taxon>
        <taxon>Hyphomicrobiales</taxon>
        <taxon>Devosiaceae</taxon>
        <taxon>Devosia</taxon>
    </lineage>
</organism>
<dbReference type="Proteomes" id="UP000474802">
    <property type="component" value="Unassembled WGS sequence"/>
</dbReference>
<evidence type="ECO:0008006" key="3">
    <source>
        <dbReference type="Google" id="ProtNLM"/>
    </source>
</evidence>
<keyword evidence="2" id="KW-1185">Reference proteome</keyword>
<proteinExistence type="predicted"/>
<name>A0A6M1SK95_9HYPH</name>
<evidence type="ECO:0000313" key="2">
    <source>
        <dbReference type="Proteomes" id="UP000474802"/>
    </source>
</evidence>
<dbReference type="EMBL" id="JAALFG010000002">
    <property type="protein sequence ID" value="NGP17570.1"/>
    <property type="molecule type" value="Genomic_DNA"/>
</dbReference>
<evidence type="ECO:0000313" key="1">
    <source>
        <dbReference type="EMBL" id="NGP17570.1"/>
    </source>
</evidence>
<dbReference type="RefSeq" id="WP_164533840.1">
    <property type="nucleotide sequence ID" value="NZ_JAALFG010000002.1"/>
</dbReference>
<protein>
    <recommendedName>
        <fullName evidence="3">Flagellar hook-length control protein FliK</fullName>
    </recommendedName>
</protein>
<gene>
    <name evidence="1" type="ORF">G5575_07775</name>
</gene>
<dbReference type="AlphaFoldDB" id="A0A6M1SK95"/>
<sequence length="138" mass="13796">MSISSRLPPVQLTTGKALAPNTAASPAQPVQSAAPASSRQTALAQMIQQALGAQDSIVGLTSALTAAAGKTALPEPVLQAAQQIIAHQLQLNSGKLNGAAVKQAILNSGLFQEAKLAAGQAPSAATDLKATLLGLQKV</sequence>
<reference evidence="1 2" key="2">
    <citation type="submission" date="2020-03" db="EMBL/GenBank/DDBJ databases">
        <title>Devosia chinhatensis sp. nov., isolated from a hexachlorocyclohexane (HCH) dump site in India.</title>
        <authorList>
            <person name="Kumar M."/>
            <person name="Lal R."/>
        </authorList>
    </citation>
    <scope>NUCLEOTIDE SEQUENCE [LARGE SCALE GENOMIC DNA]</scope>
    <source>
        <strain evidence="1 2">H239</strain>
    </source>
</reference>
<accession>A0A6M1SK95</accession>
<reference evidence="1 2" key="1">
    <citation type="submission" date="2020-02" db="EMBL/GenBank/DDBJ databases">
        <authorList>
            <person name="Khan S.A."/>
            <person name="Jeon C.O."/>
            <person name="Chun B.H."/>
        </authorList>
    </citation>
    <scope>NUCLEOTIDE SEQUENCE [LARGE SCALE GENOMIC DNA]</scope>
    <source>
        <strain evidence="1 2">H239</strain>
    </source>
</reference>
<comment type="caution">
    <text evidence="1">The sequence shown here is derived from an EMBL/GenBank/DDBJ whole genome shotgun (WGS) entry which is preliminary data.</text>
</comment>